<organism evidence="2 3">
    <name type="scientific">Linnemannia exigua</name>
    <dbReference type="NCBI Taxonomy" id="604196"/>
    <lineage>
        <taxon>Eukaryota</taxon>
        <taxon>Fungi</taxon>
        <taxon>Fungi incertae sedis</taxon>
        <taxon>Mucoromycota</taxon>
        <taxon>Mortierellomycotina</taxon>
        <taxon>Mortierellomycetes</taxon>
        <taxon>Mortierellales</taxon>
        <taxon>Mortierellaceae</taxon>
        <taxon>Linnemannia</taxon>
    </lineage>
</organism>
<dbReference type="Proteomes" id="UP001194580">
    <property type="component" value="Unassembled WGS sequence"/>
</dbReference>
<feature type="compositionally biased region" description="Basic and acidic residues" evidence="1">
    <location>
        <begin position="776"/>
        <end position="786"/>
    </location>
</feature>
<feature type="compositionally biased region" description="Basic and acidic residues" evidence="1">
    <location>
        <begin position="749"/>
        <end position="762"/>
    </location>
</feature>
<keyword evidence="3" id="KW-1185">Reference proteome</keyword>
<feature type="compositionally biased region" description="Acidic residues" evidence="1">
    <location>
        <begin position="76"/>
        <end position="85"/>
    </location>
</feature>
<gene>
    <name evidence="2" type="ORF">BGZ95_007703</name>
</gene>
<feature type="region of interest" description="Disordered" evidence="1">
    <location>
        <begin position="246"/>
        <end position="282"/>
    </location>
</feature>
<dbReference type="EMBL" id="JAAAIL010000384">
    <property type="protein sequence ID" value="KAG0276310.1"/>
    <property type="molecule type" value="Genomic_DNA"/>
</dbReference>
<dbReference type="InterPro" id="IPR036047">
    <property type="entry name" value="F-box-like_dom_sf"/>
</dbReference>
<comment type="caution">
    <text evidence="2">The sequence shown here is derived from an EMBL/GenBank/DDBJ whole genome shotgun (WGS) entry which is preliminary data.</text>
</comment>
<accession>A0AAD4H7P5</accession>
<dbReference type="SUPFAM" id="SSF81383">
    <property type="entry name" value="F-box domain"/>
    <property type="match status" value="1"/>
</dbReference>
<reference evidence="2" key="1">
    <citation type="journal article" date="2020" name="Fungal Divers.">
        <title>Resolving the Mortierellaceae phylogeny through synthesis of multi-gene phylogenetics and phylogenomics.</title>
        <authorList>
            <person name="Vandepol N."/>
            <person name="Liber J."/>
            <person name="Desiro A."/>
            <person name="Na H."/>
            <person name="Kennedy M."/>
            <person name="Barry K."/>
            <person name="Grigoriev I.V."/>
            <person name="Miller A.N."/>
            <person name="O'Donnell K."/>
            <person name="Stajich J.E."/>
            <person name="Bonito G."/>
        </authorList>
    </citation>
    <scope>NUCLEOTIDE SEQUENCE</scope>
    <source>
        <strain evidence="2">NRRL 28262</strain>
    </source>
</reference>
<evidence type="ECO:0000313" key="3">
    <source>
        <dbReference type="Proteomes" id="UP001194580"/>
    </source>
</evidence>
<feature type="compositionally biased region" description="Acidic residues" evidence="1">
    <location>
        <begin position="763"/>
        <end position="772"/>
    </location>
</feature>
<evidence type="ECO:0000256" key="1">
    <source>
        <dbReference type="SAM" id="MobiDB-lite"/>
    </source>
</evidence>
<feature type="region of interest" description="Disordered" evidence="1">
    <location>
        <begin position="68"/>
        <end position="97"/>
    </location>
</feature>
<evidence type="ECO:0008006" key="4">
    <source>
        <dbReference type="Google" id="ProtNLM"/>
    </source>
</evidence>
<dbReference type="SUPFAM" id="SSF52047">
    <property type="entry name" value="RNI-like"/>
    <property type="match status" value="1"/>
</dbReference>
<feature type="region of interest" description="Disordered" evidence="1">
    <location>
        <begin position="298"/>
        <end position="370"/>
    </location>
</feature>
<evidence type="ECO:0000313" key="2">
    <source>
        <dbReference type="EMBL" id="KAG0276310.1"/>
    </source>
</evidence>
<sequence length="995" mass="113206">MSPQESSPFTIPEILLHVYTHLDTAALITCAQVSHFWRRWSLHHMSASAFVPSSDILGTFARQALFQDDSSSSSDGAEDSEDEGAKDDPTASTNMTLSAPSLKPYCLEELVQRGSEIRSLTIGDRWNGGKPRMRATPTGPQWSAAVPPNLTLLEHIGFRLFSPELFWADERIRTRVMNDLVEQNPQLRSLEYSIFKAPWFSPLLDILLDHPLQHLKRLEVQSRMTGEDFGALFTALIMRSGCQEIRRRRASPPDGSPPDTPKVESDSESTSESEQEQEQGPSHPLAVALLPQLQEDSEMQPAFEESGESGTEEPISSGVSESEGEEDEDEEDEEEEDEDEENEDGDGELYDDEWEDDEDDAASESNEAPFTFTNDWRDLEFEPNLRWLEWQYSLLDRETRAKLTVLPNLDLEELVIRNIGPMNATKHLFDNFLRQCYLENGLKCMLPSVRSLTIQNFDLRHYLYNIHPRDRNPDLSGPEFALDIPILVHLCQRFPNLETLRVAPDPAKLREPLHLPIQYRIRDIYQDLDSGGHVMVPENGIIGMDIPRICPNLKDIDFSHQREITDTDWDMILMRLRHQLESVAAWNVSDLGPRELLSLVPPSPAIIDTFGTSGHLSQRWSGLQELDISANPKLGSAVHMLFKYVPTLRILRALGVPVNGTRLVGFDWVCKDLELLSINIFIPSANFKPKITWVWNMNRDGWDVLPDPVDGPANMSVLLTEEGEPASSLLAAGDEGADDMGPELQSQQRQERRSIRTSHFDYSDSEDSDDGGAEGKTTKSREDDEAYQRWRANEDKKIEATTAHSVRIQQQICQQLGRLTKLRELTLEGYQSDLEDQEGQFMDCLHLTLKTGLDYLRPLRKNLEKLVVNQLDEELCGRAEMEWIAQNWVNYADGVWQKKYMEWKASKGKPIDELSQDLLHEMPRGAKDPLLPSPTFKKLIGMGVRRKDGGRGRSERRANGNVAWLQRQCPRLEVVKEDADHPKVRSNFDPYFMTL</sequence>
<dbReference type="Gene3D" id="3.80.10.10">
    <property type="entry name" value="Ribonuclease Inhibitor"/>
    <property type="match status" value="1"/>
</dbReference>
<protein>
    <recommendedName>
        <fullName evidence="4">F-box domain-containing protein</fullName>
    </recommendedName>
</protein>
<dbReference type="AlphaFoldDB" id="A0AAD4H7P5"/>
<proteinExistence type="predicted"/>
<feature type="region of interest" description="Disordered" evidence="1">
    <location>
        <begin position="731"/>
        <end position="786"/>
    </location>
</feature>
<feature type="compositionally biased region" description="Acidic residues" evidence="1">
    <location>
        <begin position="266"/>
        <end position="277"/>
    </location>
</feature>
<name>A0AAD4H7P5_9FUNG</name>
<feature type="compositionally biased region" description="Low complexity" evidence="1">
    <location>
        <begin position="312"/>
        <end position="321"/>
    </location>
</feature>
<feature type="compositionally biased region" description="Acidic residues" evidence="1">
    <location>
        <begin position="322"/>
        <end position="362"/>
    </location>
</feature>
<dbReference type="InterPro" id="IPR032675">
    <property type="entry name" value="LRR_dom_sf"/>
</dbReference>